<evidence type="ECO:0000313" key="5">
    <source>
        <dbReference type="Proteomes" id="UP000574390"/>
    </source>
</evidence>
<feature type="non-terminal residue" evidence="3">
    <location>
        <position position="233"/>
    </location>
</feature>
<dbReference type="AlphaFoldDB" id="A0A7J6RY86"/>
<keyword evidence="4" id="KW-1185">Reference proteome</keyword>
<sequence length="233" mass="25751">MIHTLVIIAASLSSFFVDAYGNGCLATCSRQKYWRDGDRSLIGFFKTDEGKQSKCEGQLPDRNELLQFVKDLREQIEDNATICFTYIGGALPSTGTDAAWAGHFVALVELHLLFALAPEYGPLGIGFDAVRHFAAYYPDIHFKVDVRLDHSLDDRQVVDEIMRKADHVSVTTFASHRLGLVGMDYKAKVTFVATGDCTAPCGTTMCDDYAFVVPSNIVTAPIQYWLLSISHAV</sequence>
<dbReference type="Proteomes" id="UP000553632">
    <property type="component" value="Unassembled WGS sequence"/>
</dbReference>
<evidence type="ECO:0000256" key="1">
    <source>
        <dbReference type="SAM" id="SignalP"/>
    </source>
</evidence>
<dbReference type="EMBL" id="JABANO010022718">
    <property type="protein sequence ID" value="KAF4724730.1"/>
    <property type="molecule type" value="Genomic_DNA"/>
</dbReference>
<gene>
    <name evidence="2" type="ORF">FOZ62_026235</name>
    <name evidence="3" type="ORF">FOZ63_029752</name>
</gene>
<dbReference type="EMBL" id="JABANM010035587">
    <property type="protein sequence ID" value="KAF4697624.1"/>
    <property type="molecule type" value="Genomic_DNA"/>
</dbReference>
<accession>A0A7J6RY86</accession>
<comment type="caution">
    <text evidence="3">The sequence shown here is derived from an EMBL/GenBank/DDBJ whole genome shotgun (WGS) entry which is preliminary data.</text>
</comment>
<evidence type="ECO:0000313" key="3">
    <source>
        <dbReference type="EMBL" id="KAF4724730.1"/>
    </source>
</evidence>
<organism evidence="3 4">
    <name type="scientific">Perkinsus olseni</name>
    <name type="common">Perkinsus atlanticus</name>
    <dbReference type="NCBI Taxonomy" id="32597"/>
    <lineage>
        <taxon>Eukaryota</taxon>
        <taxon>Sar</taxon>
        <taxon>Alveolata</taxon>
        <taxon>Perkinsozoa</taxon>
        <taxon>Perkinsea</taxon>
        <taxon>Perkinsida</taxon>
        <taxon>Perkinsidae</taxon>
        <taxon>Perkinsus</taxon>
    </lineage>
</organism>
<keyword evidence="1" id="KW-0732">Signal</keyword>
<evidence type="ECO:0000313" key="4">
    <source>
        <dbReference type="Proteomes" id="UP000553632"/>
    </source>
</evidence>
<evidence type="ECO:0000313" key="2">
    <source>
        <dbReference type="EMBL" id="KAF4697624.1"/>
    </source>
</evidence>
<reference evidence="4 5" key="1">
    <citation type="submission" date="2020-04" db="EMBL/GenBank/DDBJ databases">
        <title>Perkinsus olseni comparative genomics.</title>
        <authorList>
            <person name="Bogema D.R."/>
        </authorList>
    </citation>
    <scope>NUCLEOTIDE SEQUENCE [LARGE SCALE GENOMIC DNA]</scope>
    <source>
        <strain evidence="2">ATCC PRA-205</strain>
        <strain evidence="3 4">ATCC PRA-207</strain>
    </source>
</reference>
<protein>
    <submittedName>
        <fullName evidence="3">Uncharacterized protein</fullName>
    </submittedName>
</protein>
<name>A0A7J6RY86_PEROL</name>
<feature type="chain" id="PRO_5036205748" evidence="1">
    <location>
        <begin position="22"/>
        <end position="233"/>
    </location>
</feature>
<dbReference type="Proteomes" id="UP000574390">
    <property type="component" value="Unassembled WGS sequence"/>
</dbReference>
<proteinExistence type="predicted"/>
<feature type="signal peptide" evidence="1">
    <location>
        <begin position="1"/>
        <end position="21"/>
    </location>
</feature>